<dbReference type="InterPro" id="IPR036162">
    <property type="entry name" value="Resolvase-like_N_sf"/>
</dbReference>
<dbReference type="InterPro" id="IPR006118">
    <property type="entry name" value="Recombinase_CS"/>
</dbReference>
<keyword evidence="2" id="KW-0238">DNA-binding</keyword>
<gene>
    <name evidence="7" type="ORF">HUO14_02495</name>
</gene>
<dbReference type="Pfam" id="PF07508">
    <property type="entry name" value="Recombinase"/>
    <property type="match status" value="1"/>
</dbReference>
<evidence type="ECO:0000256" key="1">
    <source>
        <dbReference type="ARBA" id="ARBA00022908"/>
    </source>
</evidence>
<sequence length="521" mass="58507">MTMSEGQPKVAIIYARVSSRKQVKEGGGIESQAVRCRAYATSRGYEVVAMFTDDMTGSKARRPGMDAMLSFLKQHKTNPHIVLIDDISRLARGLKAHIELRDELAQAGGILESPSVVFGDDSDSQFLENVLASSAQHFAQKNREQTINRMKARLTNGYYVNARPPLGYKYIKGHGKELVRDEPMASIVQEALEGFASGRFATQGEVRQFLEAQPEFPKNGKGGVTHERASILLKQPIYAGMIEAPAWGISMREGKHQGLISWETFLQIQNRLGGGDRVQNRIDLHEDFVLRGAVDCGDCDKPLTACWSKGKNKRYPYYLCFNKDCDSYRKSIARDQLEGEFEGLLAQLQPTQNLFTIASKMFRDLWEHMAVGNQERAIRLKGDLTRLEGNMTKLVDKMLDTDNAIVSEQIEKRITALESEKLLLAEKIEKLGKPVRGFDEMFEHALTFLANPYKIWTNGTFSDQRNVLKLAFSGRLKYSRNGGLRTPQTSIPFKVLGSFWDGEKGMVRPTGFEPVAPRLGI</sequence>
<dbReference type="InterPro" id="IPR011109">
    <property type="entry name" value="DNA_bind_recombinase_dom"/>
</dbReference>
<dbReference type="InterPro" id="IPR038109">
    <property type="entry name" value="DNA_bind_recomb_sf"/>
</dbReference>
<dbReference type="EMBL" id="JABWMH010000001">
    <property type="protein sequence ID" value="NVD26773.1"/>
    <property type="molecule type" value="Genomic_DNA"/>
</dbReference>
<keyword evidence="1" id="KW-0229">DNA integration</keyword>
<evidence type="ECO:0000313" key="8">
    <source>
        <dbReference type="Proteomes" id="UP000652427"/>
    </source>
</evidence>
<keyword evidence="3" id="KW-0233">DNA recombination</keyword>
<name>A0ABX2MZE0_9SPHN</name>
<feature type="domain" description="Recombinase" evidence="6">
    <location>
        <begin position="165"/>
        <end position="278"/>
    </location>
</feature>
<dbReference type="PROSITE" id="PS51736">
    <property type="entry name" value="RECOMBINASES_3"/>
    <property type="match status" value="1"/>
</dbReference>
<dbReference type="InterPro" id="IPR006119">
    <property type="entry name" value="Resolv_N"/>
</dbReference>
<comment type="caution">
    <text evidence="7">The sequence shown here is derived from an EMBL/GenBank/DDBJ whole genome shotgun (WGS) entry which is preliminary data.</text>
</comment>
<reference evidence="7 8" key="1">
    <citation type="submission" date="2020-06" db="EMBL/GenBank/DDBJ databases">
        <authorList>
            <person name="Kim S.-J."/>
            <person name="Park S.-J."/>
        </authorList>
    </citation>
    <scope>NUCLEOTIDE SEQUENCE [LARGE SCALE GENOMIC DNA]</scope>
    <source>
        <strain evidence="7 8">SW-151</strain>
    </source>
</reference>
<evidence type="ECO:0000256" key="2">
    <source>
        <dbReference type="ARBA" id="ARBA00023125"/>
    </source>
</evidence>
<dbReference type="CDD" id="cd00338">
    <property type="entry name" value="Ser_Recombinase"/>
    <property type="match status" value="1"/>
</dbReference>
<evidence type="ECO:0000256" key="3">
    <source>
        <dbReference type="ARBA" id="ARBA00023172"/>
    </source>
</evidence>
<dbReference type="Pfam" id="PF00239">
    <property type="entry name" value="Resolvase"/>
    <property type="match status" value="1"/>
</dbReference>
<dbReference type="PANTHER" id="PTHR30461">
    <property type="entry name" value="DNA-INVERTASE FROM LAMBDOID PROPHAGE"/>
    <property type="match status" value="1"/>
</dbReference>
<dbReference type="Proteomes" id="UP000652427">
    <property type="component" value="Unassembled WGS sequence"/>
</dbReference>
<dbReference type="PROSITE" id="PS51737">
    <property type="entry name" value="RECOMBINASE_DNA_BIND"/>
    <property type="match status" value="1"/>
</dbReference>
<protein>
    <submittedName>
        <fullName evidence="7">Recombinase family protein</fullName>
    </submittedName>
</protein>
<keyword evidence="8" id="KW-1185">Reference proteome</keyword>
<feature type="domain" description="Resolvase/invertase-type recombinase catalytic" evidence="5">
    <location>
        <begin position="10"/>
        <end position="165"/>
    </location>
</feature>
<evidence type="ECO:0000256" key="4">
    <source>
        <dbReference type="PROSITE-ProRule" id="PRU10137"/>
    </source>
</evidence>
<proteinExistence type="predicted"/>
<dbReference type="Gene3D" id="3.90.1750.20">
    <property type="entry name" value="Putative Large Serine Recombinase, Chain B, Domain 2"/>
    <property type="match status" value="1"/>
</dbReference>
<dbReference type="InterPro" id="IPR050639">
    <property type="entry name" value="SSR_resolvase"/>
</dbReference>
<evidence type="ECO:0000313" key="7">
    <source>
        <dbReference type="EMBL" id="NVD26773.1"/>
    </source>
</evidence>
<organism evidence="7 8">
    <name type="scientific">Parasphingorhabdus flavimaris</name>
    <dbReference type="NCBI Taxonomy" id="266812"/>
    <lineage>
        <taxon>Bacteria</taxon>
        <taxon>Pseudomonadati</taxon>
        <taxon>Pseudomonadota</taxon>
        <taxon>Alphaproteobacteria</taxon>
        <taxon>Sphingomonadales</taxon>
        <taxon>Sphingomonadaceae</taxon>
        <taxon>Parasphingorhabdus</taxon>
    </lineage>
</organism>
<dbReference type="Gene3D" id="3.40.50.1390">
    <property type="entry name" value="Resolvase, N-terminal catalytic domain"/>
    <property type="match status" value="1"/>
</dbReference>
<dbReference type="PROSITE" id="PS00397">
    <property type="entry name" value="RECOMBINASES_1"/>
    <property type="match status" value="1"/>
</dbReference>
<evidence type="ECO:0000259" key="6">
    <source>
        <dbReference type="PROSITE" id="PS51737"/>
    </source>
</evidence>
<dbReference type="PANTHER" id="PTHR30461:SF23">
    <property type="entry name" value="DNA RECOMBINASE-RELATED"/>
    <property type="match status" value="1"/>
</dbReference>
<evidence type="ECO:0000259" key="5">
    <source>
        <dbReference type="PROSITE" id="PS51736"/>
    </source>
</evidence>
<dbReference type="SMART" id="SM00857">
    <property type="entry name" value="Resolvase"/>
    <property type="match status" value="1"/>
</dbReference>
<dbReference type="SUPFAM" id="SSF53041">
    <property type="entry name" value="Resolvase-like"/>
    <property type="match status" value="1"/>
</dbReference>
<dbReference type="Pfam" id="PF13408">
    <property type="entry name" value="Zn_ribbon_recom"/>
    <property type="match status" value="1"/>
</dbReference>
<dbReference type="InterPro" id="IPR025827">
    <property type="entry name" value="Zn_ribbon_recom_dom"/>
</dbReference>
<accession>A0ABX2MZE0</accession>
<feature type="active site" description="O-(5'-phospho-DNA)-serine intermediate" evidence="4">
    <location>
        <position position="18"/>
    </location>
</feature>